<gene>
    <name evidence="5" type="ORF">ABM34_07165</name>
</gene>
<evidence type="ECO:0000259" key="4">
    <source>
        <dbReference type="PROSITE" id="PS50977"/>
    </source>
</evidence>
<evidence type="ECO:0000313" key="5">
    <source>
        <dbReference type="EMBL" id="AKP67340.1"/>
    </source>
</evidence>
<keyword evidence="3" id="KW-0472">Membrane</keyword>
<dbReference type="PATRIC" id="fig|1007676.4.peg.1438"/>
<dbReference type="STRING" id="1007676.ABM34_07165"/>
<proteinExistence type="predicted"/>
<dbReference type="InterPro" id="IPR009057">
    <property type="entry name" value="Homeodomain-like_sf"/>
</dbReference>
<dbReference type="OrthoDB" id="9780824at2"/>
<dbReference type="PRINTS" id="PR00455">
    <property type="entry name" value="HTHTETR"/>
</dbReference>
<dbReference type="EMBL" id="CP012034">
    <property type="protein sequence ID" value="AKP67340.1"/>
    <property type="molecule type" value="Genomic_DNA"/>
</dbReference>
<dbReference type="PANTHER" id="PTHR43479:SF11">
    <property type="entry name" value="ACREF_ENVCD OPERON REPRESSOR-RELATED"/>
    <property type="match status" value="1"/>
</dbReference>
<keyword evidence="3" id="KW-1133">Transmembrane helix</keyword>
<dbReference type="SUPFAM" id="SSF46689">
    <property type="entry name" value="Homeodomain-like"/>
    <property type="match status" value="1"/>
</dbReference>
<dbReference type="KEGG" id="lgn:ABM34_07165"/>
<evidence type="ECO:0000313" key="6">
    <source>
        <dbReference type="Proteomes" id="UP000036106"/>
    </source>
</evidence>
<keyword evidence="3" id="KW-0812">Transmembrane</keyword>
<dbReference type="AlphaFoldDB" id="A0A0H4R0T8"/>
<organism evidence="5 6">
    <name type="scientific">Companilactobacillus ginsenosidimutans</name>
    <dbReference type="NCBI Taxonomy" id="1007676"/>
    <lineage>
        <taxon>Bacteria</taxon>
        <taxon>Bacillati</taxon>
        <taxon>Bacillota</taxon>
        <taxon>Bacilli</taxon>
        <taxon>Lactobacillales</taxon>
        <taxon>Lactobacillaceae</taxon>
        <taxon>Companilactobacillus</taxon>
    </lineage>
</organism>
<dbReference type="Gene3D" id="1.10.357.10">
    <property type="entry name" value="Tetracycline Repressor, domain 2"/>
    <property type="match status" value="1"/>
</dbReference>
<reference evidence="6" key="1">
    <citation type="submission" date="2015-07" db="EMBL/GenBank/DDBJ databases">
        <title>Lactobacillus ginsenosidimutans/EMML 3141/ whole genome sequencing.</title>
        <authorList>
            <person name="Kim M.K."/>
            <person name="Im W.-T."/>
            <person name="Srinivasan S."/>
            <person name="Lee J.-J."/>
        </authorList>
    </citation>
    <scope>NUCLEOTIDE SEQUENCE [LARGE SCALE GENOMIC DNA]</scope>
    <source>
        <strain evidence="6">EMML 3041</strain>
    </source>
</reference>
<feature type="transmembrane region" description="Helical" evidence="3">
    <location>
        <begin position="170"/>
        <end position="189"/>
    </location>
</feature>
<sequence>MNDIISIYQGSPETHGLTEKQLKIFKSAIQLFAAKGYSNTSTKEIADNAGVSEGSIFKKFKNKEELLFSILNPLSRNILPKIVNEFSKETLQTHYPTVHDFVATLMNNRNIFVKNNLNVVKIFVDEFIYDLRIREKMVKAIPYEYMKSFNDVSNDLKKRKLMVNWDNTEIFRFIFSALFGYIAEHYLIFPDMKFNEDKELDHTIKFVTKGLTP</sequence>
<protein>
    <submittedName>
        <fullName evidence="5">TetR family transcriptional regulator</fullName>
    </submittedName>
</protein>
<feature type="domain" description="HTH tetR-type" evidence="4">
    <location>
        <begin position="18"/>
        <end position="78"/>
    </location>
</feature>
<dbReference type="Proteomes" id="UP000036106">
    <property type="component" value="Chromosome"/>
</dbReference>
<evidence type="ECO:0000256" key="2">
    <source>
        <dbReference type="PROSITE-ProRule" id="PRU00335"/>
    </source>
</evidence>
<dbReference type="PANTHER" id="PTHR43479">
    <property type="entry name" value="ACREF/ENVCD OPERON REPRESSOR-RELATED"/>
    <property type="match status" value="1"/>
</dbReference>
<dbReference type="RefSeq" id="WP_048704590.1">
    <property type="nucleotide sequence ID" value="NZ_CP012034.1"/>
</dbReference>
<accession>A0A0H4R0T8</accession>
<dbReference type="InterPro" id="IPR001647">
    <property type="entry name" value="HTH_TetR"/>
</dbReference>
<keyword evidence="1 2" id="KW-0238">DNA-binding</keyword>
<dbReference type="Pfam" id="PF00440">
    <property type="entry name" value="TetR_N"/>
    <property type="match status" value="1"/>
</dbReference>
<keyword evidence="6" id="KW-1185">Reference proteome</keyword>
<evidence type="ECO:0000256" key="1">
    <source>
        <dbReference type="ARBA" id="ARBA00023125"/>
    </source>
</evidence>
<dbReference type="GO" id="GO:0003677">
    <property type="term" value="F:DNA binding"/>
    <property type="evidence" value="ECO:0007669"/>
    <property type="project" value="UniProtKB-UniRule"/>
</dbReference>
<dbReference type="InterPro" id="IPR050624">
    <property type="entry name" value="HTH-type_Tx_Regulator"/>
</dbReference>
<name>A0A0H4R0T8_9LACO</name>
<feature type="DNA-binding region" description="H-T-H motif" evidence="2">
    <location>
        <begin position="41"/>
        <end position="60"/>
    </location>
</feature>
<evidence type="ECO:0000256" key="3">
    <source>
        <dbReference type="SAM" id="Phobius"/>
    </source>
</evidence>
<dbReference type="PROSITE" id="PS50977">
    <property type="entry name" value="HTH_TETR_2"/>
    <property type="match status" value="1"/>
</dbReference>